<dbReference type="Proteomes" id="UP000826195">
    <property type="component" value="Unassembled WGS sequence"/>
</dbReference>
<accession>A0AAV7I7D3</accession>
<comment type="caution">
    <text evidence="2">The sequence shown here is derived from an EMBL/GenBank/DDBJ whole genome shotgun (WGS) entry which is preliminary data.</text>
</comment>
<dbReference type="AlphaFoldDB" id="A0AAV7I7D3"/>
<feature type="region of interest" description="Disordered" evidence="1">
    <location>
        <begin position="236"/>
        <end position="282"/>
    </location>
</feature>
<evidence type="ECO:0000313" key="2">
    <source>
        <dbReference type="EMBL" id="KAH0548473.1"/>
    </source>
</evidence>
<gene>
    <name evidence="2" type="ORF">KQX54_001330</name>
</gene>
<reference evidence="2 3" key="1">
    <citation type="journal article" date="2021" name="J. Hered.">
        <title>A chromosome-level genome assembly of the parasitoid wasp, Cotesia glomerata (Hymenoptera: Braconidae).</title>
        <authorList>
            <person name="Pinto B.J."/>
            <person name="Weis J.J."/>
            <person name="Gamble T."/>
            <person name="Ode P.J."/>
            <person name="Paul R."/>
            <person name="Zaspel J.M."/>
        </authorList>
    </citation>
    <scope>NUCLEOTIDE SEQUENCE [LARGE SCALE GENOMIC DNA]</scope>
    <source>
        <strain evidence="2">CgM1</strain>
    </source>
</reference>
<dbReference type="EMBL" id="JAHXZJ010001866">
    <property type="protein sequence ID" value="KAH0548473.1"/>
    <property type="molecule type" value="Genomic_DNA"/>
</dbReference>
<evidence type="ECO:0000313" key="3">
    <source>
        <dbReference type="Proteomes" id="UP000826195"/>
    </source>
</evidence>
<protein>
    <recommendedName>
        <fullName evidence="4">DUF4806 domain-containing protein</fullName>
    </recommendedName>
</protein>
<evidence type="ECO:0000256" key="1">
    <source>
        <dbReference type="SAM" id="MobiDB-lite"/>
    </source>
</evidence>
<proteinExistence type="predicted"/>
<name>A0AAV7I7D3_COTGL</name>
<organism evidence="2 3">
    <name type="scientific">Cotesia glomerata</name>
    <name type="common">Lepidopteran parasitic wasp</name>
    <name type="synonym">Apanteles glomeratus</name>
    <dbReference type="NCBI Taxonomy" id="32391"/>
    <lineage>
        <taxon>Eukaryota</taxon>
        <taxon>Metazoa</taxon>
        <taxon>Ecdysozoa</taxon>
        <taxon>Arthropoda</taxon>
        <taxon>Hexapoda</taxon>
        <taxon>Insecta</taxon>
        <taxon>Pterygota</taxon>
        <taxon>Neoptera</taxon>
        <taxon>Endopterygota</taxon>
        <taxon>Hymenoptera</taxon>
        <taxon>Apocrita</taxon>
        <taxon>Ichneumonoidea</taxon>
        <taxon>Braconidae</taxon>
        <taxon>Microgastrinae</taxon>
        <taxon>Cotesia</taxon>
    </lineage>
</organism>
<keyword evidence="3" id="KW-1185">Reference proteome</keyword>
<feature type="compositionally biased region" description="Basic and acidic residues" evidence="1">
    <location>
        <begin position="265"/>
        <end position="282"/>
    </location>
</feature>
<evidence type="ECO:0008006" key="4">
    <source>
        <dbReference type="Google" id="ProtNLM"/>
    </source>
</evidence>
<sequence length="282" mass="32814">MLPLTNSTFYSCRYLRAHMCAHMRAPVISVGHELYIIVVVFEKCKSLVGILLCLTRKTVCHAQLRLTLVVRFCRHWEFDLNNPKICRTSNVSIKFHVNTNLETLVKNIRSSTSCEFEAPEFLPLKTHEDIMKYDSASDEERQKMMNYLNFYDMKSNVKDNLRDIVSQNRLFTDNLLSSVIWIGKKGQVTEKLPIMRRRISHDLSKVLKRMYLDMTHGEFKHAFAKAVNAANARLREKEKNKKKTTNGSGSRKSVDEEEMFASDWIEGKTIEDKENKDNRNPS</sequence>